<evidence type="ECO:0000259" key="1">
    <source>
        <dbReference type="PROSITE" id="PS51500"/>
    </source>
</evidence>
<evidence type="ECO:0000313" key="2">
    <source>
        <dbReference type="EMBL" id="MED4401325.1"/>
    </source>
</evidence>
<dbReference type="GeneID" id="301143581"/>
<dbReference type="PROSITE" id="PS51500">
    <property type="entry name" value="SIN"/>
    <property type="match status" value="1"/>
</dbReference>
<dbReference type="InterPro" id="IPR036281">
    <property type="entry name" value="SinR/SinI_dimer_dom_sf"/>
</dbReference>
<protein>
    <submittedName>
        <fullName evidence="2">Anti-repressor SinI family protein</fullName>
    </submittedName>
</protein>
<comment type="caution">
    <text evidence="2">The sequence shown here is derived from an EMBL/GenBank/DDBJ whole genome shotgun (WGS) entry which is preliminary data.</text>
</comment>
<feature type="domain" description="Sin" evidence="1">
    <location>
        <begin position="1"/>
        <end position="37"/>
    </location>
</feature>
<accession>A0ABU6NW22</accession>
<reference evidence="2 3" key="1">
    <citation type="submission" date="2023-03" db="EMBL/GenBank/DDBJ databases">
        <title>Bacillus Genome Sequencing.</title>
        <authorList>
            <person name="Dunlap C."/>
        </authorList>
    </citation>
    <scope>NUCLEOTIDE SEQUENCE [LARGE SCALE GENOMIC DNA]</scope>
    <source>
        <strain evidence="2 3">NRS-1717</strain>
    </source>
</reference>
<sequence>MKLEEKVLDKEWQELILIAINTSITAEEIKKFFSQSSKSP</sequence>
<dbReference type="EMBL" id="JARTFS010000006">
    <property type="protein sequence ID" value="MED4401325.1"/>
    <property type="molecule type" value="Genomic_DNA"/>
</dbReference>
<gene>
    <name evidence="2" type="ORF">P9271_08350</name>
</gene>
<name>A0ABU6NW22_9BACI</name>
<proteinExistence type="predicted"/>
<evidence type="ECO:0000313" key="3">
    <source>
        <dbReference type="Proteomes" id="UP001342826"/>
    </source>
</evidence>
<dbReference type="SUPFAM" id="SSF47406">
    <property type="entry name" value="SinR repressor dimerisation domain-like"/>
    <property type="match status" value="1"/>
</dbReference>
<dbReference type="RefSeq" id="WP_218011635.1">
    <property type="nucleotide sequence ID" value="NZ_JARTFQ010000005.1"/>
</dbReference>
<keyword evidence="3" id="KW-1185">Reference proteome</keyword>
<dbReference type="InterPro" id="IPR010981">
    <property type="entry name" value="SinR/SinI_dimer_dom"/>
</dbReference>
<organism evidence="2 3">
    <name type="scientific">Metabacillus fastidiosus</name>
    <dbReference type="NCBI Taxonomy" id="1458"/>
    <lineage>
        <taxon>Bacteria</taxon>
        <taxon>Bacillati</taxon>
        <taxon>Bacillota</taxon>
        <taxon>Bacilli</taxon>
        <taxon>Bacillales</taxon>
        <taxon>Bacillaceae</taxon>
        <taxon>Metabacillus</taxon>
    </lineage>
</organism>
<dbReference type="Proteomes" id="UP001342826">
    <property type="component" value="Unassembled WGS sequence"/>
</dbReference>